<proteinExistence type="predicted"/>
<evidence type="ECO:0000256" key="1">
    <source>
        <dbReference type="SAM" id="MobiDB-lite"/>
    </source>
</evidence>
<protein>
    <submittedName>
        <fullName evidence="2">Uncharacterized protein</fullName>
    </submittedName>
</protein>
<feature type="compositionally biased region" description="Acidic residues" evidence="1">
    <location>
        <begin position="153"/>
        <end position="164"/>
    </location>
</feature>
<feature type="region of interest" description="Disordered" evidence="1">
    <location>
        <begin position="145"/>
        <end position="199"/>
    </location>
</feature>
<name>A0A6C0ACP7_9ZZZZ</name>
<reference evidence="2" key="1">
    <citation type="journal article" date="2020" name="Nature">
        <title>Giant virus diversity and host interactions through global metagenomics.</title>
        <authorList>
            <person name="Schulz F."/>
            <person name="Roux S."/>
            <person name="Paez-Espino D."/>
            <person name="Jungbluth S."/>
            <person name="Walsh D.A."/>
            <person name="Denef V.J."/>
            <person name="McMahon K.D."/>
            <person name="Konstantinidis K.T."/>
            <person name="Eloe-Fadrosh E.A."/>
            <person name="Kyrpides N.C."/>
            <person name="Woyke T."/>
        </authorList>
    </citation>
    <scope>NUCLEOTIDE SEQUENCE</scope>
    <source>
        <strain evidence="2">GVMAG-S-1004661-13</strain>
    </source>
</reference>
<dbReference type="AlphaFoldDB" id="A0A6C0ACP7"/>
<accession>A0A6C0ACP7</accession>
<feature type="compositionally biased region" description="Basic and acidic residues" evidence="1">
    <location>
        <begin position="165"/>
        <end position="183"/>
    </location>
</feature>
<organism evidence="2">
    <name type="scientific">viral metagenome</name>
    <dbReference type="NCBI Taxonomy" id="1070528"/>
    <lineage>
        <taxon>unclassified sequences</taxon>
        <taxon>metagenomes</taxon>
        <taxon>organismal metagenomes</taxon>
    </lineage>
</organism>
<feature type="compositionally biased region" description="Polar residues" evidence="1">
    <location>
        <begin position="188"/>
        <end position="199"/>
    </location>
</feature>
<dbReference type="EMBL" id="MN740543">
    <property type="protein sequence ID" value="QHS77213.1"/>
    <property type="molecule type" value="Genomic_DNA"/>
</dbReference>
<feature type="region of interest" description="Disordered" evidence="1">
    <location>
        <begin position="234"/>
        <end position="262"/>
    </location>
</feature>
<sequence>MSFPQHEFSKYIDNQFSYSNNVSELGFGTQKTLDRFENAVCQDNIMLDPRLQEYVRKKKYYKANGIKPIVPIEKEFNITDYDKKVIRDFLKGKRDMYKTKNLEINKTKSKKKNYFPSKNIKDNRQDRLKHREEFEKPVNMGMFSPDNYGSFYEDQEEPEEEMEIIDSRDFDDSRFDPRIDPRIRPGQRKQNPDNSQYKVNGQVGKRLYNDGGRFNGNQIKFNQMLDVQTLGAVPNRQRSRSGNPVQQESLNWNKSKNQKRNSEAVYGLSKHDNDNSFFDTYKNDLDYSNYMAVPFSGMGRGNCDANLETEMMHGIPSRAGKSYGYRNTEEHNFSYIDSDFQNEINTTSLPFHGFGQPTRLENRKMNRTPYTRDIY</sequence>
<feature type="compositionally biased region" description="Polar residues" evidence="1">
    <location>
        <begin position="240"/>
        <end position="255"/>
    </location>
</feature>
<evidence type="ECO:0000313" key="2">
    <source>
        <dbReference type="EMBL" id="QHS77213.1"/>
    </source>
</evidence>